<dbReference type="EMBL" id="JZWI01000015">
    <property type="protein sequence ID" value="KLN55733.1"/>
    <property type="molecule type" value="Genomic_DNA"/>
</dbReference>
<proteinExistence type="predicted"/>
<dbReference type="AlphaFoldDB" id="A0A0H2LZY0"/>
<organism evidence="2 3">
    <name type="scientific">Variovorax paradoxus</name>
    <dbReference type="NCBI Taxonomy" id="34073"/>
    <lineage>
        <taxon>Bacteria</taxon>
        <taxon>Pseudomonadati</taxon>
        <taxon>Pseudomonadota</taxon>
        <taxon>Betaproteobacteria</taxon>
        <taxon>Burkholderiales</taxon>
        <taxon>Comamonadaceae</taxon>
        <taxon>Variovorax</taxon>
    </lineage>
</organism>
<name>A0A0H2LZY0_VARPD</name>
<reference evidence="2 3" key="1">
    <citation type="submission" date="2015-03" db="EMBL/GenBank/DDBJ databases">
        <title>Genome sequence of Variovorax paradoxus TBEA6.</title>
        <authorList>
            <person name="Poehlein A."/>
            <person name="Schuldes J."/>
            <person name="Wuebbeler J.H."/>
            <person name="Hiessl S."/>
            <person name="Steinbuechel A."/>
            <person name="Daniel R."/>
        </authorList>
    </citation>
    <scope>NUCLEOTIDE SEQUENCE [LARGE SCALE GENOMIC DNA]</scope>
    <source>
        <strain evidence="2 3">TBEA6</strain>
    </source>
</reference>
<dbReference type="PATRIC" id="fig|34073.19.peg.3184"/>
<evidence type="ECO:0000256" key="1">
    <source>
        <dbReference type="SAM" id="MobiDB-lite"/>
    </source>
</evidence>
<sequence length="171" mass="19285">MQSESPAAAVPSLPEGRFDGREAFAGIVRAALSSAARQGWRELVFSDPDFADWPLGERASIEALQAWSATGRRFMLLAQRFDVVERSHARFVPWRRMWDHIIECRTVRTEAGSAAVPSAIWTPEWFVHRTDPERSRGLCGFAPRARRELRETMDESWRTGRPAFPASASGL</sequence>
<comment type="caution">
    <text evidence="2">The sequence shown here is derived from an EMBL/GenBank/DDBJ whole genome shotgun (WGS) entry which is preliminary data.</text>
</comment>
<dbReference type="Proteomes" id="UP000035170">
    <property type="component" value="Unassembled WGS sequence"/>
</dbReference>
<feature type="region of interest" description="Disordered" evidence="1">
    <location>
        <begin position="152"/>
        <end position="171"/>
    </location>
</feature>
<protein>
    <submittedName>
        <fullName evidence="2">Uncharacterized protein</fullName>
    </submittedName>
</protein>
<accession>A0A0H2LZY0</accession>
<evidence type="ECO:0000313" key="3">
    <source>
        <dbReference type="Proteomes" id="UP000035170"/>
    </source>
</evidence>
<gene>
    <name evidence="2" type="ORF">VPARA_30990</name>
</gene>
<keyword evidence="3" id="KW-1185">Reference proteome</keyword>
<dbReference type="RefSeq" id="WP_047785170.1">
    <property type="nucleotide sequence ID" value="NZ_JZWI01000015.1"/>
</dbReference>
<evidence type="ECO:0000313" key="2">
    <source>
        <dbReference type="EMBL" id="KLN55733.1"/>
    </source>
</evidence>